<protein>
    <submittedName>
        <fullName evidence="5 6">Trypsin</fullName>
    </submittedName>
</protein>
<evidence type="ECO:0000313" key="5">
    <source>
        <dbReference type="EMBL" id="AJA93106.1"/>
    </source>
</evidence>
<evidence type="ECO:0000256" key="2">
    <source>
        <dbReference type="ARBA" id="ARBA00022801"/>
    </source>
</evidence>
<dbReference type="Proteomes" id="UP000030944">
    <property type="component" value="Chromosome"/>
</dbReference>
<dbReference type="InterPro" id="IPR036034">
    <property type="entry name" value="PDZ_sf"/>
</dbReference>
<dbReference type="PRINTS" id="PR00834">
    <property type="entry name" value="PROTEASES2C"/>
</dbReference>
<dbReference type="CDD" id="cd06779">
    <property type="entry name" value="cpPDZ_Deg_HtrA-like"/>
    <property type="match status" value="1"/>
</dbReference>
<keyword evidence="1" id="KW-0645">Protease</keyword>
<dbReference type="Gene3D" id="2.30.42.10">
    <property type="match status" value="1"/>
</dbReference>
<sequence length="376" mass="39763">MANNGIVVGGVIATAAIIFAVFVSFNSIADNDTGELIVTNGNYGETVGEVTGIERSYEYSLIDIFEKSEESIVQVSVLRGESDGGMGSGFVYSDEGYVITNQHVVQDAKRVMITFLDGEAYIGNVIGTDRDLDIAVVKVEPTNTYLQPIKIGDSSELKVGEKIAAIGNPFGLSGSMTSGIVSQMGRLLPQETGYSIPDVIQTDAAINPGNSGGPLINMKGEVVGINTAIQSATGEFSGIGFAVPSNTVKKVVPVLIQDGEFKHPWMGISGTDVDPELAEVRGLNSSKGFLVVSVIEGSPAETAGLLGVTETKETDGREFALDGDIILSIDGETVRKISDILVHLQREKSVGDEMVLSVNRGGEILELTMVLEERPQ</sequence>
<organism evidence="5 7">
    <name type="scientific">Candidatus Nitrosopelagicus brevis</name>
    <dbReference type="NCBI Taxonomy" id="1410606"/>
    <lineage>
        <taxon>Archaea</taxon>
        <taxon>Nitrososphaerota</taxon>
    </lineage>
</organism>
<evidence type="ECO:0000313" key="6">
    <source>
        <dbReference type="EMBL" id="PTL88218.1"/>
    </source>
</evidence>
<dbReference type="KEGG" id="nbv:T478_1000"/>
<keyword evidence="8" id="KW-1185">Reference proteome</keyword>
<reference evidence="6 8" key="3">
    <citation type="submission" date="2018-04" db="EMBL/GenBank/DDBJ databases">
        <title>Transcriptomics of ammonia oxidizing archaea.</title>
        <authorList>
            <person name="Carini P."/>
        </authorList>
    </citation>
    <scope>NUCLEOTIDE SEQUENCE [LARGE SCALE GENOMIC DNA]</scope>
    <source>
        <strain evidence="6 8">U25</strain>
    </source>
</reference>
<evidence type="ECO:0000256" key="1">
    <source>
        <dbReference type="ARBA" id="ARBA00022670"/>
    </source>
</evidence>
<dbReference type="Pfam" id="PF13365">
    <property type="entry name" value="Trypsin_2"/>
    <property type="match status" value="1"/>
</dbReference>
<dbReference type="EMBL" id="CP007026">
    <property type="protein sequence ID" value="AJA93106.1"/>
    <property type="molecule type" value="Genomic_DNA"/>
</dbReference>
<feature type="domain" description="PDZ" evidence="4">
    <location>
        <begin position="264"/>
        <end position="362"/>
    </location>
</feature>
<dbReference type="SUPFAM" id="SSF50494">
    <property type="entry name" value="Trypsin-like serine proteases"/>
    <property type="match status" value="1"/>
</dbReference>
<dbReference type="Gene3D" id="2.40.10.120">
    <property type="match status" value="1"/>
</dbReference>
<dbReference type="RefSeq" id="WP_048105573.1">
    <property type="nucleotide sequence ID" value="NZ_CP007026.1"/>
</dbReference>
<dbReference type="PANTHER" id="PTHR43343">
    <property type="entry name" value="PEPTIDASE S12"/>
    <property type="match status" value="1"/>
</dbReference>
<evidence type="ECO:0000313" key="7">
    <source>
        <dbReference type="Proteomes" id="UP000030944"/>
    </source>
</evidence>
<proteinExistence type="predicted"/>
<dbReference type="Pfam" id="PF13180">
    <property type="entry name" value="PDZ_2"/>
    <property type="match status" value="1"/>
</dbReference>
<dbReference type="Proteomes" id="UP000241022">
    <property type="component" value="Unassembled WGS sequence"/>
</dbReference>
<dbReference type="HOGENOM" id="CLU_020120_2_0_2"/>
<reference evidence="6" key="2">
    <citation type="submission" date="2016-05" db="EMBL/GenBank/DDBJ databases">
        <authorList>
            <person name="Lavstsen T."/>
            <person name="Jespersen J.S."/>
        </authorList>
    </citation>
    <scope>NUCLEOTIDE SEQUENCE [LARGE SCALE GENOMIC DNA]</scope>
    <source>
        <strain evidence="6">U25</strain>
    </source>
</reference>
<gene>
    <name evidence="6" type="ORF">A7X95_02845</name>
    <name evidence="5" type="ORF">T478_1000</name>
</gene>
<dbReference type="GO" id="GO:0004252">
    <property type="term" value="F:serine-type endopeptidase activity"/>
    <property type="evidence" value="ECO:0007669"/>
    <property type="project" value="InterPro"/>
</dbReference>
<dbReference type="InterPro" id="IPR009003">
    <property type="entry name" value="Peptidase_S1_PA"/>
</dbReference>
<feature type="transmembrane region" description="Helical" evidence="3">
    <location>
        <begin position="6"/>
        <end position="25"/>
    </location>
</feature>
<dbReference type="InterPro" id="IPR051201">
    <property type="entry name" value="Chloro_Bact_Ser_Proteases"/>
</dbReference>
<accession>A0A0A7V4L5</accession>
<evidence type="ECO:0000259" key="4">
    <source>
        <dbReference type="SMART" id="SM00228"/>
    </source>
</evidence>
<dbReference type="GeneID" id="24816884"/>
<name>A0A0A7V4L5_9ARCH</name>
<keyword evidence="2" id="KW-0378">Hydrolase</keyword>
<dbReference type="AlphaFoldDB" id="A0A0A7V4L5"/>
<evidence type="ECO:0000313" key="8">
    <source>
        <dbReference type="Proteomes" id="UP000241022"/>
    </source>
</evidence>
<dbReference type="SUPFAM" id="SSF50156">
    <property type="entry name" value="PDZ domain-like"/>
    <property type="match status" value="1"/>
</dbReference>
<keyword evidence="3" id="KW-0472">Membrane</keyword>
<dbReference type="PANTHER" id="PTHR43343:SF3">
    <property type="entry name" value="PROTEASE DO-LIKE 8, CHLOROPLASTIC"/>
    <property type="match status" value="1"/>
</dbReference>
<reference evidence="5 7" key="1">
    <citation type="journal article" date="2015" name="Proc. Natl. Acad. Sci. U.S.A.">
        <title>Genomic and proteomic characterization of "Candidatus Nitrosopelagicus brevis": An ammonia-oxidizing archaeon from the open ocean.</title>
        <authorList>
            <person name="Santoro A.E."/>
            <person name="Dupont C.L."/>
            <person name="Richter R.A."/>
            <person name="Craig M.T."/>
            <person name="Carini P."/>
            <person name="McIlvin M.R."/>
            <person name="Yang Y."/>
            <person name="Orsi W.D."/>
            <person name="Moran D.M."/>
            <person name="Saito M.A."/>
        </authorList>
    </citation>
    <scope>NUCLEOTIDE SEQUENCE [LARGE SCALE GENOMIC DNA]</scope>
    <source>
        <strain evidence="5">CN25</strain>
        <strain evidence="7">V2</strain>
    </source>
</reference>
<dbReference type="GO" id="GO:0006508">
    <property type="term" value="P:proteolysis"/>
    <property type="evidence" value="ECO:0007669"/>
    <property type="project" value="UniProtKB-KW"/>
</dbReference>
<dbReference type="InterPro" id="IPR001940">
    <property type="entry name" value="Peptidase_S1C"/>
</dbReference>
<dbReference type="InterPro" id="IPR001478">
    <property type="entry name" value="PDZ"/>
</dbReference>
<dbReference type="STRING" id="1410606.T478_1000"/>
<keyword evidence="3" id="KW-1133">Transmembrane helix</keyword>
<evidence type="ECO:0000256" key="3">
    <source>
        <dbReference type="SAM" id="Phobius"/>
    </source>
</evidence>
<dbReference type="EMBL" id="LXWN01000001">
    <property type="protein sequence ID" value="PTL88218.1"/>
    <property type="molecule type" value="Genomic_DNA"/>
</dbReference>
<dbReference type="OrthoDB" id="350578at2157"/>
<keyword evidence="3" id="KW-0812">Transmembrane</keyword>
<dbReference type="SMART" id="SM00228">
    <property type="entry name" value="PDZ"/>
    <property type="match status" value="1"/>
</dbReference>